<dbReference type="PANTHER" id="PTHR32166">
    <property type="entry name" value="OSJNBA0013A04.12 PROTEIN"/>
    <property type="match status" value="1"/>
</dbReference>
<organism evidence="2 3">
    <name type="scientific">Lupinus luteus</name>
    <name type="common">European yellow lupine</name>
    <dbReference type="NCBI Taxonomy" id="3873"/>
    <lineage>
        <taxon>Eukaryota</taxon>
        <taxon>Viridiplantae</taxon>
        <taxon>Streptophyta</taxon>
        <taxon>Embryophyta</taxon>
        <taxon>Tracheophyta</taxon>
        <taxon>Spermatophyta</taxon>
        <taxon>Magnoliopsida</taxon>
        <taxon>eudicotyledons</taxon>
        <taxon>Gunneridae</taxon>
        <taxon>Pentapetalae</taxon>
        <taxon>rosids</taxon>
        <taxon>fabids</taxon>
        <taxon>Fabales</taxon>
        <taxon>Fabaceae</taxon>
        <taxon>Papilionoideae</taxon>
        <taxon>50 kb inversion clade</taxon>
        <taxon>genistoids sensu lato</taxon>
        <taxon>core genistoids</taxon>
        <taxon>Genisteae</taxon>
        <taxon>Lupinus</taxon>
    </lineage>
</organism>
<keyword evidence="3" id="KW-1185">Reference proteome</keyword>
<sequence>MRCKKRKVEDECDEGNPCNDVNDLLHTEPIGALQTHISTSQKGKGRIGSYFMPRTTPGAQPTLKSVLQTKEVMEKCDLAISKWMIDASVPFNATNSAYYQPMIDALCSMGPGYKGPNYYRVRGHLLNKWVEDVKKHVNDFRSIWKKTGCTLMADGWTGRSRRTLINFLVYCPKGTVFIKSVDASHASKTTDLLFKLFKKVVMYVGAENIVHIVTDNAANYAVVSLDQ</sequence>
<dbReference type="PANTHER" id="PTHR32166:SF88">
    <property type="entry name" value="HAT TRANSPOSON SUPERFAMILY"/>
    <property type="match status" value="1"/>
</dbReference>
<protein>
    <recommendedName>
        <fullName evidence="1">DUF659 domain-containing protein</fullName>
    </recommendedName>
</protein>
<name>A0AAV1VQC0_LUPLU</name>
<dbReference type="InterPro" id="IPR007021">
    <property type="entry name" value="DUF659"/>
</dbReference>
<reference evidence="2 3" key="1">
    <citation type="submission" date="2024-03" db="EMBL/GenBank/DDBJ databases">
        <authorList>
            <person name="Martinez-Hernandez J."/>
        </authorList>
    </citation>
    <scope>NUCLEOTIDE SEQUENCE [LARGE SCALE GENOMIC DNA]</scope>
</reference>
<dbReference type="AlphaFoldDB" id="A0AAV1VQC0"/>
<feature type="domain" description="DUF659" evidence="1">
    <location>
        <begin position="116"/>
        <end position="222"/>
    </location>
</feature>
<comment type="caution">
    <text evidence="2">The sequence shown here is derived from an EMBL/GenBank/DDBJ whole genome shotgun (WGS) entry which is preliminary data.</text>
</comment>
<evidence type="ECO:0000313" key="3">
    <source>
        <dbReference type="Proteomes" id="UP001497480"/>
    </source>
</evidence>
<evidence type="ECO:0000259" key="1">
    <source>
        <dbReference type="Pfam" id="PF04937"/>
    </source>
</evidence>
<gene>
    <name evidence="2" type="ORF">LLUT_LOCUS108</name>
</gene>
<dbReference type="Proteomes" id="UP001497480">
    <property type="component" value="Unassembled WGS sequence"/>
</dbReference>
<dbReference type="EMBL" id="CAXHTB010000001">
    <property type="protein sequence ID" value="CAL0299048.1"/>
    <property type="molecule type" value="Genomic_DNA"/>
</dbReference>
<accession>A0AAV1VQC0</accession>
<evidence type="ECO:0000313" key="2">
    <source>
        <dbReference type="EMBL" id="CAL0299048.1"/>
    </source>
</evidence>
<proteinExistence type="predicted"/>
<dbReference type="Pfam" id="PF04937">
    <property type="entry name" value="DUF659"/>
    <property type="match status" value="1"/>
</dbReference>